<gene>
    <name evidence="3" type="ORF">FF100_07875</name>
</gene>
<organism evidence="3 4">
    <name type="scientific">Methylobacterium terricola</name>
    <dbReference type="NCBI Taxonomy" id="2583531"/>
    <lineage>
        <taxon>Bacteria</taxon>
        <taxon>Pseudomonadati</taxon>
        <taxon>Pseudomonadota</taxon>
        <taxon>Alphaproteobacteria</taxon>
        <taxon>Hyphomicrobiales</taxon>
        <taxon>Methylobacteriaceae</taxon>
        <taxon>Methylobacterium</taxon>
    </lineage>
</organism>
<comment type="caution">
    <text evidence="3">The sequence shown here is derived from an EMBL/GenBank/DDBJ whole genome shotgun (WGS) entry which is preliminary data.</text>
</comment>
<sequence>MVAYRGRRSRRGGARRRAVTIHPTRCSNAALRRATRSVGQLYDEALAPSGLRTTQYGLLATIRGLGTPTMGALAEAMVMDLSGLAHTLKPLTRDGYVSVVPDPLDRRARRIALTEAGAATLDRATPLWRAAQARFEAAFGPERAGLLRELLYELARPEFRAAFEAENGQSGPVGPPVDLTPSTSSWGSAQPGTRDP</sequence>
<name>A0A5C4LK79_9HYPH</name>
<feature type="compositionally biased region" description="Polar residues" evidence="1">
    <location>
        <begin position="180"/>
        <end position="196"/>
    </location>
</feature>
<dbReference type="InterPro" id="IPR000835">
    <property type="entry name" value="HTH_MarR-typ"/>
</dbReference>
<dbReference type="PANTHER" id="PTHR33164">
    <property type="entry name" value="TRANSCRIPTIONAL REGULATOR, MARR FAMILY"/>
    <property type="match status" value="1"/>
</dbReference>
<evidence type="ECO:0000256" key="1">
    <source>
        <dbReference type="SAM" id="MobiDB-lite"/>
    </source>
</evidence>
<dbReference type="InterPro" id="IPR036388">
    <property type="entry name" value="WH-like_DNA-bd_sf"/>
</dbReference>
<dbReference type="InterPro" id="IPR039422">
    <property type="entry name" value="MarR/SlyA-like"/>
</dbReference>
<feature type="domain" description="HTH marR-type" evidence="2">
    <location>
        <begin position="24"/>
        <end position="156"/>
    </location>
</feature>
<accession>A0A5C4LK79</accession>
<dbReference type="GO" id="GO:0006950">
    <property type="term" value="P:response to stress"/>
    <property type="evidence" value="ECO:0007669"/>
    <property type="project" value="TreeGrafter"/>
</dbReference>
<dbReference type="EMBL" id="VDDA01000003">
    <property type="protein sequence ID" value="TNC14095.1"/>
    <property type="molecule type" value="Genomic_DNA"/>
</dbReference>
<evidence type="ECO:0000259" key="2">
    <source>
        <dbReference type="PROSITE" id="PS50995"/>
    </source>
</evidence>
<dbReference type="GO" id="GO:0003700">
    <property type="term" value="F:DNA-binding transcription factor activity"/>
    <property type="evidence" value="ECO:0007669"/>
    <property type="project" value="InterPro"/>
</dbReference>
<dbReference type="SMART" id="SM00347">
    <property type="entry name" value="HTH_MARR"/>
    <property type="match status" value="1"/>
</dbReference>
<dbReference type="Proteomes" id="UP000305267">
    <property type="component" value="Unassembled WGS sequence"/>
</dbReference>
<evidence type="ECO:0000313" key="3">
    <source>
        <dbReference type="EMBL" id="TNC14095.1"/>
    </source>
</evidence>
<dbReference type="PANTHER" id="PTHR33164:SF105">
    <property type="entry name" value="TRANSCRIPTIONAL REPRESSOR PROTEIN-RELATED"/>
    <property type="match status" value="1"/>
</dbReference>
<dbReference type="PROSITE" id="PS50995">
    <property type="entry name" value="HTH_MARR_2"/>
    <property type="match status" value="1"/>
</dbReference>
<dbReference type="AlphaFoldDB" id="A0A5C4LK79"/>
<dbReference type="SUPFAM" id="SSF46785">
    <property type="entry name" value="Winged helix' DNA-binding domain"/>
    <property type="match status" value="1"/>
</dbReference>
<dbReference type="InterPro" id="IPR036390">
    <property type="entry name" value="WH_DNA-bd_sf"/>
</dbReference>
<protein>
    <submittedName>
        <fullName evidence="3">Winged helix-turn-helix transcriptional regulator</fullName>
    </submittedName>
</protein>
<dbReference type="Pfam" id="PF12802">
    <property type="entry name" value="MarR_2"/>
    <property type="match status" value="1"/>
</dbReference>
<dbReference type="OrthoDB" id="2287011at2"/>
<feature type="region of interest" description="Disordered" evidence="1">
    <location>
        <begin position="163"/>
        <end position="196"/>
    </location>
</feature>
<dbReference type="Gene3D" id="1.10.10.10">
    <property type="entry name" value="Winged helix-like DNA-binding domain superfamily/Winged helix DNA-binding domain"/>
    <property type="match status" value="1"/>
</dbReference>
<evidence type="ECO:0000313" key="4">
    <source>
        <dbReference type="Proteomes" id="UP000305267"/>
    </source>
</evidence>
<proteinExistence type="predicted"/>
<reference evidence="3 4" key="1">
    <citation type="submission" date="2019-06" db="EMBL/GenBank/DDBJ databases">
        <title>Genome of Methylobacterium sp. 17Sr1-39.</title>
        <authorList>
            <person name="Seo T."/>
        </authorList>
    </citation>
    <scope>NUCLEOTIDE SEQUENCE [LARGE SCALE GENOMIC DNA]</scope>
    <source>
        <strain evidence="3 4">17Sr1-39</strain>
    </source>
</reference>
<keyword evidence="4" id="KW-1185">Reference proteome</keyword>